<dbReference type="Proteomes" id="UP001241377">
    <property type="component" value="Unassembled WGS sequence"/>
</dbReference>
<dbReference type="EMBL" id="JASBWR010000070">
    <property type="protein sequence ID" value="KAJ9099407.1"/>
    <property type="molecule type" value="Genomic_DNA"/>
</dbReference>
<comment type="caution">
    <text evidence="1">The sequence shown here is derived from an EMBL/GenBank/DDBJ whole genome shotgun (WGS) entry which is preliminary data.</text>
</comment>
<organism evidence="1 2">
    <name type="scientific">Naganishia cerealis</name>
    <dbReference type="NCBI Taxonomy" id="610337"/>
    <lineage>
        <taxon>Eukaryota</taxon>
        <taxon>Fungi</taxon>
        <taxon>Dikarya</taxon>
        <taxon>Basidiomycota</taxon>
        <taxon>Agaricomycotina</taxon>
        <taxon>Tremellomycetes</taxon>
        <taxon>Filobasidiales</taxon>
        <taxon>Filobasidiaceae</taxon>
        <taxon>Naganishia</taxon>
    </lineage>
</organism>
<accession>A0ACC2VLG8</accession>
<proteinExistence type="predicted"/>
<protein>
    <submittedName>
        <fullName evidence="1">Uncharacterized protein</fullName>
    </submittedName>
</protein>
<evidence type="ECO:0000313" key="2">
    <source>
        <dbReference type="Proteomes" id="UP001241377"/>
    </source>
</evidence>
<gene>
    <name evidence="1" type="ORF">QFC19_006019</name>
</gene>
<sequence>MLPLYLLTAAKNLPILVELKNGETLNGLLLNCDSWMNLTLKDVIQSSASGDEFLKLPEIYIRGIHIKYMRMPDEIMDHAKEQNLINMEQRNRTQKRRGGGPNFNSNRRGHGPNRNGGYNNQHNRRHNNQQQHSTSNGGKL</sequence>
<keyword evidence="2" id="KW-1185">Reference proteome</keyword>
<reference evidence="1" key="1">
    <citation type="submission" date="2023-04" db="EMBL/GenBank/DDBJ databases">
        <title>Draft Genome sequencing of Naganishia species isolated from polar environments using Oxford Nanopore Technology.</title>
        <authorList>
            <person name="Leo P."/>
            <person name="Venkateswaran K."/>
        </authorList>
    </citation>
    <scope>NUCLEOTIDE SEQUENCE</scope>
    <source>
        <strain evidence="1">MNA-CCFEE 5261</strain>
    </source>
</reference>
<evidence type="ECO:0000313" key="1">
    <source>
        <dbReference type="EMBL" id="KAJ9099407.1"/>
    </source>
</evidence>
<name>A0ACC2VLG8_9TREE</name>